<gene>
    <name evidence="8" type="ORF">MU1_29180</name>
</gene>
<dbReference type="PANTHER" id="PTHR32322:SF2">
    <property type="entry name" value="EAMA DOMAIN-CONTAINING PROTEIN"/>
    <property type="match status" value="1"/>
</dbReference>
<evidence type="ECO:0000256" key="5">
    <source>
        <dbReference type="ARBA" id="ARBA00023136"/>
    </source>
</evidence>
<dbReference type="PANTHER" id="PTHR32322">
    <property type="entry name" value="INNER MEMBRANE TRANSPORTER"/>
    <property type="match status" value="1"/>
</dbReference>
<evidence type="ECO:0000313" key="9">
    <source>
        <dbReference type="Proteomes" id="UP001157114"/>
    </source>
</evidence>
<evidence type="ECO:0000256" key="2">
    <source>
        <dbReference type="ARBA" id="ARBA00007362"/>
    </source>
</evidence>
<keyword evidence="3 6" id="KW-0812">Transmembrane</keyword>
<feature type="transmembrane region" description="Helical" evidence="6">
    <location>
        <begin position="192"/>
        <end position="210"/>
    </location>
</feature>
<dbReference type="InterPro" id="IPR037185">
    <property type="entry name" value="EmrE-like"/>
</dbReference>
<evidence type="ECO:0000259" key="7">
    <source>
        <dbReference type="Pfam" id="PF00892"/>
    </source>
</evidence>
<reference evidence="8 9" key="1">
    <citation type="submission" date="2023-03" db="EMBL/GenBank/DDBJ databases">
        <title>Draft genome sequence of the bacteria which degrade cell wall of Tricholomamatutake.</title>
        <authorList>
            <person name="Konishi Y."/>
            <person name="Fukuta Y."/>
            <person name="Shirasaka N."/>
        </authorList>
    </citation>
    <scope>NUCLEOTIDE SEQUENCE [LARGE SCALE GENOMIC DNA]</scope>
    <source>
        <strain evidence="9">mu1</strain>
    </source>
</reference>
<sequence>MRTSSSGYWTAVIMVIIAAACYGMMTPLLKLAYDQDYSFQQITVHQAGMGTALLWLLVAIRRGSWGRHAFSLKHWGMLAVTGIFGLSLTTICYNQTLERLDASFSIVLLFQFMWITIFLESLWNRKWPTKWQWTAIAMAMAGTVLAAGLLQNKLANLNWTGVGLGLASAVSYSLFLFLAGRVAPSYDPVFKSAIMMSFGLLVIAALYGYKSFEDSTDLQWGLIGWGIALGLLGQVIPTVFFNAGIPRIGSGLASMLGAMELPFAVVSAYLILGEPVSLRAVAGILLILGGIVLAEYGSWHKKAAD</sequence>
<name>A0ABQ6GEA3_9BACL</name>
<dbReference type="PROSITE" id="PS51257">
    <property type="entry name" value="PROKAR_LIPOPROTEIN"/>
    <property type="match status" value="1"/>
</dbReference>
<evidence type="ECO:0000256" key="1">
    <source>
        <dbReference type="ARBA" id="ARBA00004127"/>
    </source>
</evidence>
<dbReference type="EMBL" id="BSSQ01000013">
    <property type="protein sequence ID" value="GLX68573.1"/>
    <property type="molecule type" value="Genomic_DNA"/>
</dbReference>
<feature type="transmembrane region" description="Helical" evidence="6">
    <location>
        <begin position="7"/>
        <end position="25"/>
    </location>
</feature>
<feature type="transmembrane region" description="Helical" evidence="6">
    <location>
        <begin position="102"/>
        <end position="119"/>
    </location>
</feature>
<feature type="transmembrane region" description="Helical" evidence="6">
    <location>
        <begin position="131"/>
        <end position="150"/>
    </location>
</feature>
<evidence type="ECO:0000256" key="6">
    <source>
        <dbReference type="SAM" id="Phobius"/>
    </source>
</evidence>
<evidence type="ECO:0000313" key="8">
    <source>
        <dbReference type="EMBL" id="GLX68573.1"/>
    </source>
</evidence>
<dbReference type="SUPFAM" id="SSF103481">
    <property type="entry name" value="Multidrug resistance efflux transporter EmrE"/>
    <property type="match status" value="2"/>
</dbReference>
<protein>
    <submittedName>
        <fullName evidence="8">Multidrug transporter</fullName>
    </submittedName>
</protein>
<comment type="caution">
    <text evidence="8">The sequence shown here is derived from an EMBL/GenBank/DDBJ whole genome shotgun (WGS) entry which is preliminary data.</text>
</comment>
<dbReference type="RefSeq" id="WP_284239315.1">
    <property type="nucleotide sequence ID" value="NZ_BSSQ01000013.1"/>
</dbReference>
<dbReference type="Proteomes" id="UP001157114">
    <property type="component" value="Unassembled WGS sequence"/>
</dbReference>
<feature type="domain" description="EamA" evidence="7">
    <location>
        <begin position="160"/>
        <end position="293"/>
    </location>
</feature>
<organism evidence="8 9">
    <name type="scientific">Paenibacillus glycanilyticus</name>
    <dbReference type="NCBI Taxonomy" id="126569"/>
    <lineage>
        <taxon>Bacteria</taxon>
        <taxon>Bacillati</taxon>
        <taxon>Bacillota</taxon>
        <taxon>Bacilli</taxon>
        <taxon>Bacillales</taxon>
        <taxon>Paenibacillaceae</taxon>
        <taxon>Paenibacillus</taxon>
    </lineage>
</organism>
<dbReference type="InterPro" id="IPR050638">
    <property type="entry name" value="AA-Vitamin_Transporters"/>
</dbReference>
<feature type="transmembrane region" description="Helical" evidence="6">
    <location>
        <begin position="278"/>
        <end position="299"/>
    </location>
</feature>
<feature type="transmembrane region" description="Helical" evidence="6">
    <location>
        <begin position="37"/>
        <end position="60"/>
    </location>
</feature>
<keyword evidence="5 6" id="KW-0472">Membrane</keyword>
<feature type="transmembrane region" description="Helical" evidence="6">
    <location>
        <begin position="222"/>
        <end position="245"/>
    </location>
</feature>
<evidence type="ECO:0000256" key="4">
    <source>
        <dbReference type="ARBA" id="ARBA00022989"/>
    </source>
</evidence>
<keyword evidence="9" id="KW-1185">Reference proteome</keyword>
<keyword evidence="4 6" id="KW-1133">Transmembrane helix</keyword>
<feature type="transmembrane region" description="Helical" evidence="6">
    <location>
        <begin position="72"/>
        <end position="96"/>
    </location>
</feature>
<dbReference type="Pfam" id="PF00892">
    <property type="entry name" value="EamA"/>
    <property type="match status" value="2"/>
</dbReference>
<evidence type="ECO:0000256" key="3">
    <source>
        <dbReference type="ARBA" id="ARBA00022692"/>
    </source>
</evidence>
<comment type="similarity">
    <text evidence="2">Belongs to the EamA transporter family.</text>
</comment>
<comment type="subcellular location">
    <subcellularLocation>
        <location evidence="1">Endomembrane system</location>
        <topology evidence="1">Multi-pass membrane protein</topology>
    </subcellularLocation>
</comment>
<accession>A0ABQ6GEA3</accession>
<feature type="transmembrane region" description="Helical" evidence="6">
    <location>
        <begin position="162"/>
        <end position="180"/>
    </location>
</feature>
<feature type="domain" description="EamA" evidence="7">
    <location>
        <begin position="10"/>
        <end position="146"/>
    </location>
</feature>
<feature type="transmembrane region" description="Helical" evidence="6">
    <location>
        <begin position="252"/>
        <end position="272"/>
    </location>
</feature>
<dbReference type="InterPro" id="IPR000620">
    <property type="entry name" value="EamA_dom"/>
</dbReference>
<proteinExistence type="inferred from homology"/>